<sequence length="174" mass="19798">MNYETMKQVLLHIKGSQSRREKRGLQHQWTNEDLLLHPPIELIPKVLKKMKLEPSVALFLLPSLCFEKVSAEDGQVTGKPSTQTTSRRPISCTNDKYSIGGQLFRDLAAAAGLVRTTIQQMIDNSDWETWRKRRAGLNIMARYLKLNEIDSMALLGERPDIHVVNAMAWLNDLG</sequence>
<dbReference type="OrthoDB" id="2897838at2759"/>
<evidence type="ECO:0000313" key="1">
    <source>
        <dbReference type="EMBL" id="KAA6322046.1"/>
    </source>
</evidence>
<dbReference type="EMBL" id="SNRW01045041">
    <property type="protein sequence ID" value="KAA6322046.1"/>
    <property type="molecule type" value="Genomic_DNA"/>
</dbReference>
<feature type="non-terminal residue" evidence="1">
    <location>
        <position position="174"/>
    </location>
</feature>
<accession>A0A5J4QJB8</accession>
<dbReference type="Proteomes" id="UP000324800">
    <property type="component" value="Unassembled WGS sequence"/>
</dbReference>
<protein>
    <submittedName>
        <fullName evidence="1">Uncharacterized protein</fullName>
    </submittedName>
</protein>
<organism evidence="1 2">
    <name type="scientific">Streblomastix strix</name>
    <dbReference type="NCBI Taxonomy" id="222440"/>
    <lineage>
        <taxon>Eukaryota</taxon>
        <taxon>Metamonada</taxon>
        <taxon>Preaxostyla</taxon>
        <taxon>Oxymonadida</taxon>
        <taxon>Streblomastigidae</taxon>
        <taxon>Streblomastix</taxon>
    </lineage>
</organism>
<proteinExistence type="predicted"/>
<reference evidence="1 2" key="1">
    <citation type="submission" date="2019-03" db="EMBL/GenBank/DDBJ databases">
        <title>Single cell metagenomics reveals metabolic interactions within the superorganism composed of flagellate Streblomastix strix and complex community of Bacteroidetes bacteria on its surface.</title>
        <authorList>
            <person name="Treitli S.C."/>
            <person name="Kolisko M."/>
            <person name="Husnik F."/>
            <person name="Keeling P."/>
            <person name="Hampl V."/>
        </authorList>
    </citation>
    <scope>NUCLEOTIDE SEQUENCE [LARGE SCALE GENOMIC DNA]</scope>
    <source>
        <strain evidence="1">ST1C</strain>
    </source>
</reference>
<name>A0A5J4QJB8_9EUKA</name>
<gene>
    <name evidence="1" type="ORF">EZS28_054477</name>
</gene>
<comment type="caution">
    <text evidence="1">The sequence shown here is derived from an EMBL/GenBank/DDBJ whole genome shotgun (WGS) entry which is preliminary data.</text>
</comment>
<evidence type="ECO:0000313" key="2">
    <source>
        <dbReference type="Proteomes" id="UP000324800"/>
    </source>
</evidence>
<dbReference type="AlphaFoldDB" id="A0A5J4QJB8"/>